<evidence type="ECO:0000259" key="1">
    <source>
        <dbReference type="Pfam" id="PF25099"/>
    </source>
</evidence>
<dbReference type="EMBL" id="JBJXBP010000001">
    <property type="protein sequence ID" value="KAL3851540.1"/>
    <property type="molecule type" value="Genomic_DNA"/>
</dbReference>
<proteinExistence type="predicted"/>
<sequence>MSGVAREGHPICYNIFGVLDNEEIYEKTLGTEEKREQFLRWRKLDFKACGVNSLVQINDLKNSPGLSKTQINDLKTQIFKFQSNMVESRWKTNDFEFSGTDGEAVEVVIKGGTTETIEIPTPELFCVLLLLHAGTTFIWDMIVVGWEVNYTEEFVPTDERRKMSLDEAPIRKAFKNNEPGKIVLTVENCSGKKKRVFYRYKVKKACF</sequence>
<dbReference type="Proteomes" id="UP001634393">
    <property type="component" value="Unassembled WGS sequence"/>
</dbReference>
<comment type="caution">
    <text evidence="2">The sequence shown here is derived from an EMBL/GenBank/DDBJ whole genome shotgun (WGS) entry which is preliminary data.</text>
</comment>
<gene>
    <name evidence="2" type="ORF">ACJIZ3_013422</name>
</gene>
<accession>A0ABD3UQ54</accession>
<name>A0ABD3UQ54_9LAMI</name>
<dbReference type="InterPro" id="IPR044834">
    <property type="entry name" value="PATL"/>
</dbReference>
<evidence type="ECO:0000313" key="3">
    <source>
        <dbReference type="Proteomes" id="UP001634393"/>
    </source>
</evidence>
<evidence type="ECO:0000313" key="2">
    <source>
        <dbReference type="EMBL" id="KAL3851540.1"/>
    </source>
</evidence>
<dbReference type="PANTHER" id="PTHR45932:SF2">
    <property type="entry name" value="PATELLIN-4"/>
    <property type="match status" value="1"/>
</dbReference>
<protein>
    <recommendedName>
        <fullName evidence="1">Patellin-1-6 C-terminal GOLD domain-containing protein</fullName>
    </recommendedName>
</protein>
<dbReference type="InterPro" id="IPR056794">
    <property type="entry name" value="PATL1-6_C_GOLD"/>
</dbReference>
<dbReference type="AlphaFoldDB" id="A0ABD3UQ54"/>
<feature type="domain" description="Patellin-1-6 C-terminal GOLD" evidence="1">
    <location>
        <begin position="110"/>
        <end position="194"/>
    </location>
</feature>
<organism evidence="2 3">
    <name type="scientific">Penstemon smallii</name>
    <dbReference type="NCBI Taxonomy" id="265156"/>
    <lineage>
        <taxon>Eukaryota</taxon>
        <taxon>Viridiplantae</taxon>
        <taxon>Streptophyta</taxon>
        <taxon>Embryophyta</taxon>
        <taxon>Tracheophyta</taxon>
        <taxon>Spermatophyta</taxon>
        <taxon>Magnoliopsida</taxon>
        <taxon>eudicotyledons</taxon>
        <taxon>Gunneridae</taxon>
        <taxon>Pentapetalae</taxon>
        <taxon>asterids</taxon>
        <taxon>lamiids</taxon>
        <taxon>Lamiales</taxon>
        <taxon>Plantaginaceae</taxon>
        <taxon>Cheloneae</taxon>
        <taxon>Penstemon</taxon>
    </lineage>
</organism>
<dbReference type="PANTHER" id="PTHR45932">
    <property type="entry name" value="PATELLIN-1"/>
    <property type="match status" value="1"/>
</dbReference>
<keyword evidence="3" id="KW-1185">Reference proteome</keyword>
<reference evidence="2 3" key="1">
    <citation type="submission" date="2024-12" db="EMBL/GenBank/DDBJ databases">
        <title>The unique morphological basis and parallel evolutionary history of personate flowers in Penstemon.</title>
        <authorList>
            <person name="Depatie T.H."/>
            <person name="Wessinger C.A."/>
        </authorList>
    </citation>
    <scope>NUCLEOTIDE SEQUENCE [LARGE SCALE GENOMIC DNA]</scope>
    <source>
        <strain evidence="2">WTNN_2</strain>
        <tissue evidence="2">Leaf</tissue>
    </source>
</reference>
<dbReference type="Pfam" id="PF25099">
    <property type="entry name" value="GOLD_PATL1_C"/>
    <property type="match status" value="1"/>
</dbReference>